<evidence type="ECO:0000313" key="3">
    <source>
        <dbReference type="Proteomes" id="UP000813444"/>
    </source>
</evidence>
<organism evidence="2 3">
    <name type="scientific">Stachybotrys elegans</name>
    <dbReference type="NCBI Taxonomy" id="80388"/>
    <lineage>
        <taxon>Eukaryota</taxon>
        <taxon>Fungi</taxon>
        <taxon>Dikarya</taxon>
        <taxon>Ascomycota</taxon>
        <taxon>Pezizomycotina</taxon>
        <taxon>Sordariomycetes</taxon>
        <taxon>Hypocreomycetidae</taxon>
        <taxon>Hypocreales</taxon>
        <taxon>Stachybotryaceae</taxon>
        <taxon>Stachybotrys</taxon>
    </lineage>
</organism>
<evidence type="ECO:0008006" key="4">
    <source>
        <dbReference type="Google" id="ProtNLM"/>
    </source>
</evidence>
<protein>
    <recommendedName>
        <fullName evidence="4">Secreted protein</fullName>
    </recommendedName>
</protein>
<name>A0A8K0T1V6_9HYPO</name>
<reference evidence="2" key="1">
    <citation type="journal article" date="2021" name="Nat. Commun.">
        <title>Genetic determinants of endophytism in the Arabidopsis root mycobiome.</title>
        <authorList>
            <person name="Mesny F."/>
            <person name="Miyauchi S."/>
            <person name="Thiergart T."/>
            <person name="Pickel B."/>
            <person name="Atanasova L."/>
            <person name="Karlsson M."/>
            <person name="Huettel B."/>
            <person name="Barry K.W."/>
            <person name="Haridas S."/>
            <person name="Chen C."/>
            <person name="Bauer D."/>
            <person name="Andreopoulos W."/>
            <person name="Pangilinan J."/>
            <person name="LaButti K."/>
            <person name="Riley R."/>
            <person name="Lipzen A."/>
            <person name="Clum A."/>
            <person name="Drula E."/>
            <person name="Henrissat B."/>
            <person name="Kohler A."/>
            <person name="Grigoriev I.V."/>
            <person name="Martin F.M."/>
            <person name="Hacquard S."/>
        </authorList>
    </citation>
    <scope>NUCLEOTIDE SEQUENCE</scope>
    <source>
        <strain evidence="2">MPI-CAGE-CH-0235</strain>
    </source>
</reference>
<comment type="caution">
    <text evidence="2">The sequence shown here is derived from an EMBL/GenBank/DDBJ whole genome shotgun (WGS) entry which is preliminary data.</text>
</comment>
<evidence type="ECO:0000313" key="2">
    <source>
        <dbReference type="EMBL" id="KAH7328954.1"/>
    </source>
</evidence>
<dbReference type="AlphaFoldDB" id="A0A8K0T1V6"/>
<keyword evidence="1" id="KW-0732">Signal</keyword>
<evidence type="ECO:0000256" key="1">
    <source>
        <dbReference type="SAM" id="SignalP"/>
    </source>
</evidence>
<keyword evidence="3" id="KW-1185">Reference proteome</keyword>
<feature type="signal peptide" evidence="1">
    <location>
        <begin position="1"/>
        <end position="24"/>
    </location>
</feature>
<proteinExistence type="predicted"/>
<accession>A0A8K0T1V6</accession>
<gene>
    <name evidence="2" type="ORF">B0I35DRAFT_418864</name>
</gene>
<feature type="chain" id="PRO_5035432549" description="Secreted protein" evidence="1">
    <location>
        <begin position="25"/>
        <end position="102"/>
    </location>
</feature>
<sequence length="102" mass="11688">MGLTCTLPWPSPFTWVLLFPLTLPFHTLSHLHPLPLFLSQLSHPRDRAEKKNSPVHVPSLLSDVKAELLLLLSHHLDIYSRLLRCKPHALVILYIPRKFGSL</sequence>
<dbReference type="Proteomes" id="UP000813444">
    <property type="component" value="Unassembled WGS sequence"/>
</dbReference>
<dbReference type="EMBL" id="JAGPNK010000001">
    <property type="protein sequence ID" value="KAH7328954.1"/>
    <property type="molecule type" value="Genomic_DNA"/>
</dbReference>